<sequence length="592" mass="64715">MAYNLGNDNDLLEETRSPFNPSQQAHGGKKVLRFLNDPRNFSGEMENNNGRLEGLSAAALTWWKRMDRIRVSADLSDEEILLVAGDHLTGKAELWWNVLGFQYETWAAFSSAFKKQYAADQEDVWWQELYNLKQRAGENIDDLSLRMRELLVLLNNRVDSFHVRVFLGAINPVIACEIERRDLPRTLDAAIIEAKKIEKSLNKYGSGSVDGASFRSLPVTGGNRGVGEDNVSVSTMTALMKELEQMRINIVQLQNERQRGPYPRPFNAGATTGCFYCKEEGHRKVDCPKLRGMGGVPVSGSNAVPLGGGPKPEQGEVSFREKARSVLRMVDVVDVVDVGSKEIFAAEKRRSEGVPVNPYPSSRPRANGVPVAVPTGAAAVHGHSIPVVGQSMGAAAGFPNNPPRVNPMPVVGTPKKRTRAKPRKLAVQTNRVNVWDVLSRTNAGASVADLLAVDRTVCKDLVDGVRFLRQGKRTVAVDSADSHRNGSSSVPMVVDTVQLNDDDWSAVDTDGDEGATWSEESSVDFSVSDVGSEVSSVYRYPYSLDNMKGSLPFKGLMSINGHTVECVFDSGASVSVISGGLAIELLVNRQRW</sequence>
<dbReference type="Pfam" id="PF03732">
    <property type="entry name" value="Retrotrans_gag"/>
    <property type="match status" value="1"/>
</dbReference>
<dbReference type="PANTHER" id="PTHR33223">
    <property type="entry name" value="CCHC-TYPE DOMAIN-CONTAINING PROTEIN"/>
    <property type="match status" value="1"/>
</dbReference>
<evidence type="ECO:0000313" key="5">
    <source>
        <dbReference type="Proteomes" id="UP000009138"/>
    </source>
</evidence>
<evidence type="ECO:0000313" key="4">
    <source>
        <dbReference type="EMBL" id="EIE87372.1"/>
    </source>
</evidence>
<dbReference type="STRING" id="246409.I1CFZ2"/>
<feature type="domain" description="CCHC-type" evidence="3">
    <location>
        <begin position="274"/>
        <end position="289"/>
    </location>
</feature>
<dbReference type="InParanoid" id="I1CFZ2"/>
<dbReference type="Pfam" id="PF00098">
    <property type="entry name" value="zf-CCHC"/>
    <property type="match status" value="1"/>
</dbReference>
<accession>I1CFZ2</accession>
<feature type="region of interest" description="Disordered" evidence="2">
    <location>
        <begin position="1"/>
        <end position="27"/>
    </location>
</feature>
<dbReference type="GO" id="GO:0008270">
    <property type="term" value="F:zinc ion binding"/>
    <property type="evidence" value="ECO:0007669"/>
    <property type="project" value="UniProtKB-KW"/>
</dbReference>
<dbReference type="GO" id="GO:0003676">
    <property type="term" value="F:nucleic acid binding"/>
    <property type="evidence" value="ECO:0007669"/>
    <property type="project" value="InterPro"/>
</dbReference>
<dbReference type="OMA" id="INIAPMD"/>
<dbReference type="Gene3D" id="4.10.60.10">
    <property type="entry name" value="Zinc finger, CCHC-type"/>
    <property type="match status" value="1"/>
</dbReference>
<evidence type="ECO:0000256" key="1">
    <source>
        <dbReference type="PROSITE-ProRule" id="PRU00047"/>
    </source>
</evidence>
<dbReference type="VEuPathDB" id="FungiDB:RO3G_12083"/>
<name>I1CFZ2_RHIO9</name>
<keyword evidence="5" id="KW-1185">Reference proteome</keyword>
<dbReference type="GeneID" id="93619048"/>
<dbReference type="GO" id="GO:0004190">
    <property type="term" value="F:aspartic-type endopeptidase activity"/>
    <property type="evidence" value="ECO:0007669"/>
    <property type="project" value="InterPro"/>
</dbReference>
<reference evidence="4 5" key="1">
    <citation type="journal article" date="2009" name="PLoS Genet.">
        <title>Genomic analysis of the basal lineage fungus Rhizopus oryzae reveals a whole-genome duplication.</title>
        <authorList>
            <person name="Ma L.-J."/>
            <person name="Ibrahim A.S."/>
            <person name="Skory C."/>
            <person name="Grabherr M.G."/>
            <person name="Burger G."/>
            <person name="Butler M."/>
            <person name="Elias M."/>
            <person name="Idnurm A."/>
            <person name="Lang B.F."/>
            <person name="Sone T."/>
            <person name="Abe A."/>
            <person name="Calvo S.E."/>
            <person name="Corrochano L.M."/>
            <person name="Engels R."/>
            <person name="Fu J."/>
            <person name="Hansberg W."/>
            <person name="Kim J.-M."/>
            <person name="Kodira C.D."/>
            <person name="Koehrsen M.J."/>
            <person name="Liu B."/>
            <person name="Miranda-Saavedra D."/>
            <person name="O'Leary S."/>
            <person name="Ortiz-Castellanos L."/>
            <person name="Poulter R."/>
            <person name="Rodriguez-Romero J."/>
            <person name="Ruiz-Herrera J."/>
            <person name="Shen Y.-Q."/>
            <person name="Zeng Q."/>
            <person name="Galagan J."/>
            <person name="Birren B.W."/>
            <person name="Cuomo C.A."/>
            <person name="Wickes B.L."/>
        </authorList>
    </citation>
    <scope>NUCLEOTIDE SEQUENCE [LARGE SCALE GENOMIC DNA]</scope>
    <source>
        <strain evidence="5">RA 99-880 / ATCC MYA-4621 / FGSC 9543 / NRRL 43880</strain>
    </source>
</reference>
<organism evidence="4 5">
    <name type="scientific">Rhizopus delemar (strain RA 99-880 / ATCC MYA-4621 / FGSC 9543 / NRRL 43880)</name>
    <name type="common">Mucormycosis agent</name>
    <name type="synonym">Rhizopus arrhizus var. delemar</name>
    <dbReference type="NCBI Taxonomy" id="246409"/>
    <lineage>
        <taxon>Eukaryota</taxon>
        <taxon>Fungi</taxon>
        <taxon>Fungi incertae sedis</taxon>
        <taxon>Mucoromycota</taxon>
        <taxon>Mucoromycotina</taxon>
        <taxon>Mucoromycetes</taxon>
        <taxon>Mucorales</taxon>
        <taxon>Mucorineae</taxon>
        <taxon>Rhizopodaceae</taxon>
        <taxon>Rhizopus</taxon>
    </lineage>
</organism>
<dbReference type="PROSITE" id="PS00141">
    <property type="entry name" value="ASP_PROTEASE"/>
    <property type="match status" value="1"/>
</dbReference>
<dbReference type="Proteomes" id="UP000009138">
    <property type="component" value="Unassembled WGS sequence"/>
</dbReference>
<dbReference type="GO" id="GO:0006508">
    <property type="term" value="P:proteolysis"/>
    <property type="evidence" value="ECO:0007669"/>
    <property type="project" value="InterPro"/>
</dbReference>
<proteinExistence type="predicted"/>
<dbReference type="EMBL" id="CH476741">
    <property type="protein sequence ID" value="EIE87372.1"/>
    <property type="molecule type" value="Genomic_DNA"/>
</dbReference>
<dbReference type="InterPro" id="IPR036875">
    <property type="entry name" value="Znf_CCHC_sf"/>
</dbReference>
<keyword evidence="1" id="KW-0479">Metal-binding</keyword>
<dbReference type="OrthoDB" id="2220849at2759"/>
<dbReference type="InterPro" id="IPR001969">
    <property type="entry name" value="Aspartic_peptidase_AS"/>
</dbReference>
<feature type="region of interest" description="Disordered" evidence="2">
    <location>
        <begin position="398"/>
        <end position="422"/>
    </location>
</feature>
<dbReference type="PANTHER" id="PTHR33223:SF6">
    <property type="entry name" value="CCHC-TYPE DOMAIN-CONTAINING PROTEIN"/>
    <property type="match status" value="1"/>
</dbReference>
<dbReference type="AlphaFoldDB" id="I1CFZ2"/>
<evidence type="ECO:0000256" key="2">
    <source>
        <dbReference type="SAM" id="MobiDB-lite"/>
    </source>
</evidence>
<keyword evidence="1" id="KW-0863">Zinc-finger</keyword>
<dbReference type="SUPFAM" id="SSF57756">
    <property type="entry name" value="Retrovirus zinc finger-like domains"/>
    <property type="match status" value="1"/>
</dbReference>
<dbReference type="InterPro" id="IPR005162">
    <property type="entry name" value="Retrotrans_gag_dom"/>
</dbReference>
<evidence type="ECO:0000259" key="3">
    <source>
        <dbReference type="PROSITE" id="PS50158"/>
    </source>
</evidence>
<dbReference type="SMART" id="SM00343">
    <property type="entry name" value="ZnF_C2HC"/>
    <property type="match status" value="1"/>
</dbReference>
<dbReference type="PROSITE" id="PS50158">
    <property type="entry name" value="ZF_CCHC"/>
    <property type="match status" value="1"/>
</dbReference>
<dbReference type="RefSeq" id="XP_067522768.1">
    <property type="nucleotide sequence ID" value="XM_067666667.1"/>
</dbReference>
<keyword evidence="1" id="KW-0862">Zinc</keyword>
<gene>
    <name evidence="4" type="ORF">RO3G_12083</name>
</gene>
<dbReference type="InterPro" id="IPR001878">
    <property type="entry name" value="Znf_CCHC"/>
</dbReference>
<protein>
    <recommendedName>
        <fullName evidence="3">CCHC-type domain-containing protein</fullName>
    </recommendedName>
</protein>